<reference evidence="10 11" key="1">
    <citation type="submission" date="2020-02" db="EMBL/GenBank/DDBJ databases">
        <title>Draft genome sequence of Limisphaera ngatamarikiensis NGM72.4T, a thermophilic Verrucomicrobia grouped in subdivision 3.</title>
        <authorList>
            <person name="Carere C.R."/>
            <person name="Steen J."/>
            <person name="Hugenholtz P."/>
            <person name="Stott M.B."/>
        </authorList>
    </citation>
    <scope>NUCLEOTIDE SEQUENCE [LARGE SCALE GENOMIC DNA]</scope>
    <source>
        <strain evidence="10 11">NGM72.4</strain>
    </source>
</reference>
<evidence type="ECO:0000313" key="11">
    <source>
        <dbReference type="Proteomes" id="UP000477311"/>
    </source>
</evidence>
<dbReference type="SUPFAM" id="SSF52788">
    <property type="entry name" value="Phosphotyrosine protein phosphatases I"/>
    <property type="match status" value="1"/>
</dbReference>
<evidence type="ECO:0000256" key="4">
    <source>
        <dbReference type="ARBA" id="ARBA00022448"/>
    </source>
</evidence>
<dbReference type="Proteomes" id="UP000477311">
    <property type="component" value="Unassembled WGS sequence"/>
</dbReference>
<keyword evidence="11" id="KW-1185">Reference proteome</keyword>
<evidence type="ECO:0000256" key="2">
    <source>
        <dbReference type="ARBA" id="ARBA00008107"/>
    </source>
</evidence>
<sequence>MSEGSTGSGTGQTRWLWDARLQQDIEEIQTRVRAMGEQVERALKTSLEAVLERSRPKAYSVIVRDQRIDRLEKDIDHLCLEFLLRQQPAGRHLRFAYATIKINAELERIGDYAESVARQVLKVADLQELPAPDKFREIGQVAISMLRSAVDAFLRQDAELARRTMVIEDHVDRLRGELNEVLLGAEREGRLPFPALTPLLTIARRYERVSDQAKNICEETLYMCTGEYWKHQGPGGAVRILFVDATHGVRSRMAAAIGRNLEVEGLQFLSAGLEPQPLEEPWRSWMESRGMVEATSPPQSAPELLSRHNIAVVVALEPAARSIFPTPPTPTVAMEWTVPDPQHWIAQGLGPEAAAEQLFQMLRLQVQDLAHALAGE</sequence>
<evidence type="ECO:0000256" key="8">
    <source>
        <dbReference type="ARBA" id="ARBA00069911"/>
    </source>
</evidence>
<feature type="domain" description="PhoU" evidence="9">
    <location>
        <begin position="33"/>
        <end position="120"/>
    </location>
</feature>
<dbReference type="SUPFAM" id="SSF109755">
    <property type="entry name" value="PhoU-like"/>
    <property type="match status" value="1"/>
</dbReference>
<keyword evidence="5" id="KW-0963">Cytoplasm</keyword>
<keyword evidence="6" id="KW-0592">Phosphate transport</keyword>
<proteinExistence type="inferred from homology"/>
<comment type="caution">
    <text evidence="10">The sequence shown here is derived from an EMBL/GenBank/DDBJ whole genome shotgun (WGS) entry which is preliminary data.</text>
</comment>
<organism evidence="10 11">
    <name type="scientific">Limisphaera ngatamarikiensis</name>
    <dbReference type="NCBI Taxonomy" id="1324935"/>
    <lineage>
        <taxon>Bacteria</taxon>
        <taxon>Pseudomonadati</taxon>
        <taxon>Verrucomicrobiota</taxon>
        <taxon>Verrucomicrobiia</taxon>
        <taxon>Limisphaerales</taxon>
        <taxon>Limisphaeraceae</taxon>
        <taxon>Limisphaera</taxon>
    </lineage>
</organism>
<comment type="similarity">
    <text evidence="2">Belongs to the PhoU family.</text>
</comment>
<feature type="domain" description="PhoU" evidence="9">
    <location>
        <begin position="136"/>
        <end position="219"/>
    </location>
</feature>
<comment type="subunit">
    <text evidence="3">Homodimer.</text>
</comment>
<evidence type="ECO:0000256" key="5">
    <source>
        <dbReference type="ARBA" id="ARBA00022490"/>
    </source>
</evidence>
<dbReference type="GO" id="GO:0005737">
    <property type="term" value="C:cytoplasm"/>
    <property type="evidence" value="ECO:0007669"/>
    <property type="project" value="UniProtKB-SubCell"/>
</dbReference>
<dbReference type="PANTHER" id="PTHR42930">
    <property type="entry name" value="PHOSPHATE-SPECIFIC TRANSPORT SYSTEM ACCESSORY PROTEIN PHOU"/>
    <property type="match status" value="1"/>
</dbReference>
<keyword evidence="4" id="KW-0813">Transport</keyword>
<dbReference type="FunFam" id="1.20.58.220:FF:000004">
    <property type="entry name" value="Phosphate-specific transport system accessory protein PhoU"/>
    <property type="match status" value="1"/>
</dbReference>
<protein>
    <recommendedName>
        <fullName evidence="8">Phosphate-specific transport system accessory protein PhoU homolog</fullName>
    </recommendedName>
</protein>
<dbReference type="RefSeq" id="WP_165108895.1">
    <property type="nucleotide sequence ID" value="NZ_JAAKYA010000087.1"/>
</dbReference>
<dbReference type="InterPro" id="IPR028366">
    <property type="entry name" value="PhoU"/>
</dbReference>
<dbReference type="Gene3D" id="3.40.50.2300">
    <property type="match status" value="1"/>
</dbReference>
<dbReference type="AlphaFoldDB" id="A0A6M1RKS1"/>
<dbReference type="Pfam" id="PF01895">
    <property type="entry name" value="PhoU"/>
    <property type="match status" value="2"/>
</dbReference>
<name>A0A6M1RKS1_9BACT</name>
<evidence type="ECO:0000256" key="7">
    <source>
        <dbReference type="ARBA" id="ARBA00056181"/>
    </source>
</evidence>
<dbReference type="Gene3D" id="1.20.58.220">
    <property type="entry name" value="Phosphate transport system protein phou homolog 2, domain 2"/>
    <property type="match status" value="1"/>
</dbReference>
<gene>
    <name evidence="10" type="primary">phoU</name>
    <name evidence="10" type="ORF">G4L39_13310</name>
</gene>
<dbReference type="PANTHER" id="PTHR42930:SF3">
    <property type="entry name" value="PHOSPHATE-SPECIFIC TRANSPORT SYSTEM ACCESSORY PROTEIN PHOU"/>
    <property type="match status" value="1"/>
</dbReference>
<evidence type="ECO:0000256" key="1">
    <source>
        <dbReference type="ARBA" id="ARBA00004496"/>
    </source>
</evidence>
<comment type="subcellular location">
    <subcellularLocation>
        <location evidence="1">Cytoplasm</location>
    </subcellularLocation>
</comment>
<dbReference type="GO" id="GO:0006817">
    <property type="term" value="P:phosphate ion transport"/>
    <property type="evidence" value="ECO:0007669"/>
    <property type="project" value="UniProtKB-KW"/>
</dbReference>
<dbReference type="GO" id="GO:0045936">
    <property type="term" value="P:negative regulation of phosphate metabolic process"/>
    <property type="evidence" value="ECO:0007669"/>
    <property type="project" value="InterPro"/>
</dbReference>
<evidence type="ECO:0000256" key="6">
    <source>
        <dbReference type="ARBA" id="ARBA00022592"/>
    </source>
</evidence>
<dbReference type="NCBIfam" id="TIGR02135">
    <property type="entry name" value="phoU_full"/>
    <property type="match status" value="1"/>
</dbReference>
<dbReference type="InterPro" id="IPR026022">
    <property type="entry name" value="PhoU_dom"/>
</dbReference>
<dbReference type="GO" id="GO:0030643">
    <property type="term" value="P:intracellular phosphate ion homeostasis"/>
    <property type="evidence" value="ECO:0007669"/>
    <property type="project" value="InterPro"/>
</dbReference>
<dbReference type="EMBL" id="JAAKYA010000087">
    <property type="protein sequence ID" value="NGO40366.1"/>
    <property type="molecule type" value="Genomic_DNA"/>
</dbReference>
<evidence type="ECO:0000256" key="3">
    <source>
        <dbReference type="ARBA" id="ARBA00011738"/>
    </source>
</evidence>
<evidence type="ECO:0000259" key="9">
    <source>
        <dbReference type="Pfam" id="PF01895"/>
    </source>
</evidence>
<dbReference type="InterPro" id="IPR036196">
    <property type="entry name" value="Ptyr_pPase_sf"/>
</dbReference>
<comment type="function">
    <text evidence="7">Plays a role in the regulation of phosphate uptake.</text>
</comment>
<dbReference type="InterPro" id="IPR038078">
    <property type="entry name" value="PhoU-like_sf"/>
</dbReference>
<evidence type="ECO:0000313" key="10">
    <source>
        <dbReference type="EMBL" id="NGO40366.1"/>
    </source>
</evidence>
<accession>A0A6M1RKS1</accession>